<gene>
    <name evidence="1" type="ORF">B0A48_16584</name>
</gene>
<name>A0A1V8SE58_9PEZI</name>
<dbReference type="Proteomes" id="UP000192596">
    <property type="component" value="Unassembled WGS sequence"/>
</dbReference>
<proteinExistence type="predicted"/>
<evidence type="ECO:0000313" key="2">
    <source>
        <dbReference type="Proteomes" id="UP000192596"/>
    </source>
</evidence>
<protein>
    <submittedName>
        <fullName evidence="1">Uncharacterized protein</fullName>
    </submittedName>
</protein>
<dbReference type="AlphaFoldDB" id="A0A1V8SE58"/>
<sequence length="267" mass="29377">MNTYQPTFMLLPDTSFLPGRGIQLGTLLPAELTSKYPDARRPLNSTSRVPVAEEAISRQAHKAWYLDTAEQTAGRVGLLADLSVIPILNGGISGSRAIRDSVKITAENLDVEWFSPDESYIAQATASTALRKYAGTFRRKPLYLVTGLMTASAATIEYVKDRSEGLRVDLAADGAAVGMPGRVGPIVEGAQVCERRQGSSPVEPFLLAYQLLRIRFKRQEGAFETRMETKWALAGDEDCNIGFNDEADVREWAFAPVLRVEDFEDSE</sequence>
<keyword evidence="2" id="KW-1185">Reference proteome</keyword>
<organism evidence="1 2">
    <name type="scientific">Cryoendolithus antarcticus</name>
    <dbReference type="NCBI Taxonomy" id="1507870"/>
    <lineage>
        <taxon>Eukaryota</taxon>
        <taxon>Fungi</taxon>
        <taxon>Dikarya</taxon>
        <taxon>Ascomycota</taxon>
        <taxon>Pezizomycotina</taxon>
        <taxon>Dothideomycetes</taxon>
        <taxon>Dothideomycetidae</taxon>
        <taxon>Cladosporiales</taxon>
        <taxon>Cladosporiaceae</taxon>
        <taxon>Cryoendolithus</taxon>
    </lineage>
</organism>
<dbReference type="InParanoid" id="A0A1V8SE58"/>
<reference evidence="2" key="1">
    <citation type="submission" date="2017-03" db="EMBL/GenBank/DDBJ databases">
        <title>Genomes of endolithic fungi from Antarctica.</title>
        <authorList>
            <person name="Coleine C."/>
            <person name="Masonjones S."/>
            <person name="Stajich J.E."/>
        </authorList>
    </citation>
    <scope>NUCLEOTIDE SEQUENCE [LARGE SCALE GENOMIC DNA]</scope>
    <source>
        <strain evidence="2">CCFEE 5527</strain>
    </source>
</reference>
<dbReference type="OrthoDB" id="4500473at2759"/>
<comment type="caution">
    <text evidence="1">The sequence shown here is derived from an EMBL/GenBank/DDBJ whole genome shotgun (WGS) entry which is preliminary data.</text>
</comment>
<evidence type="ECO:0000313" key="1">
    <source>
        <dbReference type="EMBL" id="OQN97425.1"/>
    </source>
</evidence>
<dbReference type="EMBL" id="NAJO01000054">
    <property type="protein sequence ID" value="OQN97425.1"/>
    <property type="molecule type" value="Genomic_DNA"/>
</dbReference>
<accession>A0A1V8SE58</accession>